<feature type="region of interest" description="Disordered" evidence="1">
    <location>
        <begin position="1176"/>
        <end position="1197"/>
    </location>
</feature>
<comment type="caution">
    <text evidence="2">The sequence shown here is derived from an EMBL/GenBank/DDBJ whole genome shotgun (WGS) entry which is preliminary data.</text>
</comment>
<accession>A0A329C7T0</accession>
<reference evidence="2 3" key="1">
    <citation type="submission" date="2018-06" db="EMBL/GenBank/DDBJ databases">
        <title>Genomic Encyclopedia of Type Strains, Phase III (KMG-III): the genomes of soil and plant-associated and newly described type strains.</title>
        <authorList>
            <person name="Whitman W."/>
        </authorList>
    </citation>
    <scope>NUCLEOTIDE SEQUENCE [LARGE SCALE GENOMIC DNA]</scope>
    <source>
        <strain evidence="2 3">LMG 23644</strain>
    </source>
</reference>
<dbReference type="OrthoDB" id="9041724at2"/>
<gene>
    <name evidence="2" type="ORF">BX591_11046</name>
</gene>
<dbReference type="AlphaFoldDB" id="A0A329C7T0"/>
<sequence length="1197" mass="132404">MTRFKSLASVPNHTRSVLRRRFSHLLPKERQGRHLAPDIELYDEEVVLRLFQELSWTKAEAPDRALELFEANCADPESARSCLEKLIDEGWICEGWHRLTVSYDVARAAEQAFPSSSPFRNWLDARYCTDWRWDARSNDDDRVEQIVKQVLSGATRPAHIACLSPEWVSARLWDRKDAGPDDQSMRLLWWVQRWMDLGYPDVSRDAWSSADSEAFQAAALAVSVDESHHRGWDEYRKLLLQLVAHVSNRDPADFSEYVDAVPKTLVGRVAWLDNNRVERLSLAIGEAAHFSLGLMRILCRMVEQQEGAAAPHPTFATLVDFGMSHPEILGAITGECHDCPRLLADLLMHPQSSPLACKIIAAWRHIPEPWERDLFQTEAARSTCEAFTDAVDVMVHWLEQGRVPPEEVAAVYWWLHGRRDGGDSGVVSVAEELLQIFRARLKHVDPALMVSMADALIEAAVGQPVESAQFVAALDFVDVFKIERVNPEVLTLAYVLSIQGRSPALSVSRISPSAAVTLCRLASRTGNYGVFLNPFDIRQRLRETEEETTALFMLIRELSNSVRAHIRILSRAVASIGESVSKEIVDALANAIRIGALAHREKGKVPAFAPSYEAPGSWSQREGSIAADLGAAISKLEDSSLEKVLVQILETDEPGFLAQLSSWSPPLLRRRFERRIDALVPEEAAELWSIVDLQKRIEDLLNGGFAGAAAQFMTIETSATTLGPGRGRETMRLRFALHLAFMQEDWKTIDTAVLPEKVEQMDRQSLMDLISFYQALSQVKRPGGNLDRAVTTLEALHRQNPQVQSYATNLFAAKLSRVMGGDAFAILTGAKLREGIELLSEYEQLSGRSVTGADAHSLGSNKALLLLAVGRPEDAHVLLRAEYAERATAQIAAYDAVALARVGRHDEALELLTNAATAFGTTPLLDEVRHFIGASVGPMPKTATGVALSDGSAESEWSAAGAGEAPFTWDNSPDKFHSLMVTSVSGASAGLMSLMLPALSRANLDENGLSTVMRELLTGRLQKFGWSVPDQSLGSQTVAGNPGERDLVIKHGNFELSVIEAVICNGNAKHAINRRELVSHLNKLFGYGLCRIFFHLTYCFDSVVADTIEVLKEIAENEVFDGAKFKHIDEMPSFDSRPDGFAAHYVLDRRTVTVVFLALNLGQRTQKDAMVEAARRKRKTTSGNASHLAEGETPDNI</sequence>
<dbReference type="EMBL" id="QLTK01000010">
    <property type="protein sequence ID" value="RAS29771.1"/>
    <property type="molecule type" value="Genomic_DNA"/>
</dbReference>
<evidence type="ECO:0000256" key="1">
    <source>
        <dbReference type="SAM" id="MobiDB-lite"/>
    </source>
</evidence>
<organism evidence="2 3">
    <name type="scientific">Paraburkholderia bryophila</name>
    <dbReference type="NCBI Taxonomy" id="420952"/>
    <lineage>
        <taxon>Bacteria</taxon>
        <taxon>Pseudomonadati</taxon>
        <taxon>Pseudomonadota</taxon>
        <taxon>Betaproteobacteria</taxon>
        <taxon>Burkholderiales</taxon>
        <taxon>Burkholderiaceae</taxon>
        <taxon>Paraburkholderia</taxon>
    </lineage>
</organism>
<protein>
    <submittedName>
        <fullName evidence="2">Uncharacterized protein</fullName>
    </submittedName>
</protein>
<name>A0A329C7T0_9BURK</name>
<evidence type="ECO:0000313" key="2">
    <source>
        <dbReference type="EMBL" id="RAS29771.1"/>
    </source>
</evidence>
<evidence type="ECO:0000313" key="3">
    <source>
        <dbReference type="Proteomes" id="UP000248918"/>
    </source>
</evidence>
<proteinExistence type="predicted"/>
<dbReference type="RefSeq" id="WP_111932539.1">
    <property type="nucleotide sequence ID" value="NZ_CADFFP010000007.1"/>
</dbReference>
<dbReference type="Proteomes" id="UP000248918">
    <property type="component" value="Unassembled WGS sequence"/>
</dbReference>